<sequence>MNKPKIYLNQIDFSFPVEMVPFQYDIELPSFLIYVTGLESVLLHDNQAKLFLSWLFEGRTANCWMQYISDGECSYVDLNTEKSPYCIMIPLVVFRYHFCQWSKEYASPETAQLLEKLFNDTMHWRKAQADMISINFYIAD</sequence>
<accession>A0A369Z6Y8</accession>
<dbReference type="EMBL" id="QEPW01000003">
    <property type="protein sequence ID" value="RDE95626.1"/>
    <property type="molecule type" value="Genomic_DNA"/>
</dbReference>
<dbReference type="RefSeq" id="WP_111314977.1">
    <property type="nucleotide sequence ID" value="NZ_QEPW01000003.1"/>
</dbReference>
<proteinExistence type="predicted"/>
<comment type="caution">
    <text evidence="1">The sequence shown here is derived from an EMBL/GenBank/DDBJ whole genome shotgun (WGS) entry which is preliminary data.</text>
</comment>
<gene>
    <name evidence="1" type="ORF">DPV87_02330</name>
</gene>
<name>A0A369Z6Y8_HAEPA</name>
<dbReference type="Proteomes" id="UP000253910">
    <property type="component" value="Unassembled WGS sequence"/>
</dbReference>
<reference evidence="1 2" key="1">
    <citation type="submission" date="2018-05" db="EMBL/GenBank/DDBJ databases">
        <title>Draft Genome Sequences for a Diverse set of 7 Haemophilus Species.</title>
        <authorList>
            <person name="Nichols M."/>
            <person name="Topaz N."/>
            <person name="Wang X."/>
            <person name="Wang X."/>
            <person name="Boxrud D."/>
        </authorList>
    </citation>
    <scope>NUCLEOTIDE SEQUENCE [LARGE SCALE GENOMIC DNA]</scope>
    <source>
        <strain evidence="1 2">C2008001710</strain>
    </source>
</reference>
<protein>
    <submittedName>
        <fullName evidence="1">Uncharacterized protein</fullName>
    </submittedName>
</protein>
<evidence type="ECO:0000313" key="1">
    <source>
        <dbReference type="EMBL" id="RDE95626.1"/>
    </source>
</evidence>
<dbReference type="AlphaFoldDB" id="A0A369Z6Y8"/>
<organism evidence="1 2">
    <name type="scientific">Haemophilus parainfluenzae</name>
    <dbReference type="NCBI Taxonomy" id="729"/>
    <lineage>
        <taxon>Bacteria</taxon>
        <taxon>Pseudomonadati</taxon>
        <taxon>Pseudomonadota</taxon>
        <taxon>Gammaproteobacteria</taxon>
        <taxon>Pasteurellales</taxon>
        <taxon>Pasteurellaceae</taxon>
        <taxon>Haemophilus</taxon>
    </lineage>
</organism>
<evidence type="ECO:0000313" key="2">
    <source>
        <dbReference type="Proteomes" id="UP000253910"/>
    </source>
</evidence>